<accession>A0A0G4B2Z3</accession>
<protein>
    <submittedName>
        <fullName evidence="1">Uncharacterized protein</fullName>
    </submittedName>
</protein>
<dbReference type="KEGG" id="bbgw:UT28_C0001G0511"/>
<evidence type="ECO:0000313" key="1">
    <source>
        <dbReference type="EMBL" id="AKM82316.1"/>
    </source>
</evidence>
<dbReference type="Proteomes" id="UP000035648">
    <property type="component" value="Chromosome"/>
</dbReference>
<evidence type="ECO:0000313" key="2">
    <source>
        <dbReference type="Proteomes" id="UP000035648"/>
    </source>
</evidence>
<sequence length="105" mass="11974">MSIASNWLSQLVVGQIYQVTIGAVCPRVVYLQILPEDRCHIHDPHADEIEDGIIRKKLISPEMPWLKDSTGKETHIYGTVENVQLLDEIPTECRLEPLEGEQLRI</sequence>
<dbReference type="EMBL" id="CP011213">
    <property type="protein sequence ID" value="AKM82316.1"/>
    <property type="molecule type" value="Genomic_DNA"/>
</dbReference>
<gene>
    <name evidence="1" type="ORF">UT28_C0001G0511</name>
</gene>
<organism evidence="1 2">
    <name type="scientific">Berkelbacteria bacterium GW2011_GWE1_39_12</name>
    <dbReference type="NCBI Taxonomy" id="1618337"/>
    <lineage>
        <taxon>Bacteria</taxon>
        <taxon>Candidatus Berkelbacteria</taxon>
    </lineage>
</organism>
<reference evidence="1 2" key="1">
    <citation type="journal article" date="2015" name="Nature">
        <title>rRNA introns, odd ribosomes, and small enigmatic genomes across a large radiation of phyla.</title>
        <authorList>
            <person name="Brown C.T."/>
            <person name="Hug L.A."/>
            <person name="Thomas B.C."/>
            <person name="Sharon I."/>
            <person name="Castelle C.J."/>
            <person name="Singh A."/>
            <person name="Wilkins M.J."/>
            <person name="Williams K.H."/>
            <person name="Banfield J.F."/>
        </authorList>
    </citation>
    <scope>NUCLEOTIDE SEQUENCE [LARGE SCALE GENOMIC DNA]</scope>
</reference>
<dbReference type="AlphaFoldDB" id="A0A0G4B2Z3"/>
<proteinExistence type="predicted"/>
<name>A0A0G4B2Z3_9BACT</name>